<dbReference type="AlphaFoldDB" id="A0A4U0WQU9"/>
<dbReference type="Pfam" id="PF09748">
    <property type="entry name" value="Med10"/>
    <property type="match status" value="1"/>
</dbReference>
<keyword evidence="6" id="KW-0010">Activator</keyword>
<proteinExistence type="inferred from homology"/>
<comment type="subunit">
    <text evidence="6">Component of the Mediator complex.</text>
</comment>
<comment type="caution">
    <text evidence="7">The sequence shown here is derived from an EMBL/GenBank/DDBJ whole genome shotgun (WGS) entry which is preliminary data.</text>
</comment>
<keyword evidence="5 6" id="KW-0539">Nucleus</keyword>
<dbReference type="GO" id="GO:0003712">
    <property type="term" value="F:transcription coregulator activity"/>
    <property type="evidence" value="ECO:0007669"/>
    <property type="project" value="InterPro"/>
</dbReference>
<dbReference type="Proteomes" id="UP000308768">
    <property type="component" value="Unassembled WGS sequence"/>
</dbReference>
<dbReference type="InterPro" id="IPR019145">
    <property type="entry name" value="Mediator_Med10"/>
</dbReference>
<evidence type="ECO:0000313" key="7">
    <source>
        <dbReference type="EMBL" id="TKA65068.1"/>
    </source>
</evidence>
<dbReference type="EMBL" id="NAJN01001182">
    <property type="protein sequence ID" value="TKA65068.1"/>
    <property type="molecule type" value="Genomic_DNA"/>
</dbReference>
<accession>A0A4U0WQU9</accession>
<keyword evidence="4 6" id="KW-0804">Transcription</keyword>
<keyword evidence="8" id="KW-1185">Reference proteome</keyword>
<sequence length="151" mass="16718">MAPDTEPASSLDEVDKQVKAIIQNLYNLIVQSYDYHGTQSAEAMTREIRSLLTSLKSLTRLSCSLPLRLPPEIIAYISDGRNPDIYTREFVELVQRHNQFLKGRAEAFAAFGGVLAAEMMTAMPEVRDDILRVVASTGGHVAALEARPQEV</sequence>
<comment type="similarity">
    <text evidence="2 6">Belongs to the Mediator complex subunit 10 family.</text>
</comment>
<dbReference type="STRING" id="331657.A0A4U0WQU9"/>
<dbReference type="GO" id="GO:0016592">
    <property type="term" value="C:mediator complex"/>
    <property type="evidence" value="ECO:0007669"/>
    <property type="project" value="InterPro"/>
</dbReference>
<evidence type="ECO:0000256" key="1">
    <source>
        <dbReference type="ARBA" id="ARBA00004123"/>
    </source>
</evidence>
<gene>
    <name evidence="6" type="primary">MED10</name>
    <name evidence="7" type="ORF">B0A49_10667</name>
</gene>
<evidence type="ECO:0000256" key="6">
    <source>
        <dbReference type="RuleBase" id="RU364146"/>
    </source>
</evidence>
<reference evidence="7 8" key="1">
    <citation type="submission" date="2017-03" db="EMBL/GenBank/DDBJ databases">
        <title>Genomes of endolithic fungi from Antarctica.</title>
        <authorList>
            <person name="Coleine C."/>
            <person name="Masonjones S."/>
            <person name="Stajich J.E."/>
        </authorList>
    </citation>
    <scope>NUCLEOTIDE SEQUENCE [LARGE SCALE GENOMIC DNA]</scope>
    <source>
        <strain evidence="7 8">CCFEE 5187</strain>
    </source>
</reference>
<keyword evidence="3 6" id="KW-0805">Transcription regulation</keyword>
<comment type="subcellular location">
    <subcellularLocation>
        <location evidence="1 6">Nucleus</location>
    </subcellularLocation>
</comment>
<dbReference type="OrthoDB" id="337270at2759"/>
<organism evidence="7 8">
    <name type="scientific">Cryomyces minteri</name>
    <dbReference type="NCBI Taxonomy" id="331657"/>
    <lineage>
        <taxon>Eukaryota</taxon>
        <taxon>Fungi</taxon>
        <taxon>Dikarya</taxon>
        <taxon>Ascomycota</taxon>
        <taxon>Pezizomycotina</taxon>
        <taxon>Dothideomycetes</taxon>
        <taxon>Dothideomycetes incertae sedis</taxon>
        <taxon>Cryomyces</taxon>
    </lineage>
</organism>
<evidence type="ECO:0000256" key="5">
    <source>
        <dbReference type="ARBA" id="ARBA00023242"/>
    </source>
</evidence>
<evidence type="ECO:0000256" key="4">
    <source>
        <dbReference type="ARBA" id="ARBA00023163"/>
    </source>
</evidence>
<protein>
    <recommendedName>
        <fullName evidence="6">Mediator of RNA polymerase II transcription subunit 10</fullName>
    </recommendedName>
    <alternativeName>
        <fullName evidence="6">Mediator complex subunit 10</fullName>
    </alternativeName>
</protein>
<evidence type="ECO:0000256" key="2">
    <source>
        <dbReference type="ARBA" id="ARBA00005389"/>
    </source>
</evidence>
<name>A0A4U0WQU9_9PEZI</name>
<evidence type="ECO:0000256" key="3">
    <source>
        <dbReference type="ARBA" id="ARBA00023015"/>
    </source>
</evidence>
<dbReference type="GO" id="GO:0006357">
    <property type="term" value="P:regulation of transcription by RNA polymerase II"/>
    <property type="evidence" value="ECO:0007669"/>
    <property type="project" value="InterPro"/>
</dbReference>
<comment type="function">
    <text evidence="6">Component of the Mediator complex, a coactivator involved in the regulated transcription of nearly all RNA polymerase II-dependent genes. Mediator functions as a bridge to convey information from gene-specific regulatory proteins to the basal RNA polymerase II transcription machinery. Mediator is recruited to promoters by direct interactions with regulatory proteins and serves as a scaffold for the assembly of a functional preinitiation complex with RNA polymerase II and the general transcription factors.</text>
</comment>
<evidence type="ECO:0000313" key="8">
    <source>
        <dbReference type="Proteomes" id="UP000308768"/>
    </source>
</evidence>